<comment type="caution">
    <text evidence="10">The sequence shown here is derived from an EMBL/GenBank/DDBJ whole genome shotgun (WGS) entry which is preliminary data.</text>
</comment>
<dbReference type="GO" id="GO:0047890">
    <property type="term" value="F:flavanone 4-reductase activity"/>
    <property type="evidence" value="ECO:0007669"/>
    <property type="project" value="UniProtKB-EC"/>
</dbReference>
<evidence type="ECO:0000256" key="8">
    <source>
        <dbReference type="ARBA" id="ARBA00049132"/>
    </source>
</evidence>
<dbReference type="EC" id="1.1.1.234" evidence="4"/>
<dbReference type="EMBL" id="JALJOS010000012">
    <property type="protein sequence ID" value="KAK9832246.1"/>
    <property type="molecule type" value="Genomic_DNA"/>
</dbReference>
<evidence type="ECO:0000256" key="5">
    <source>
        <dbReference type="ARBA" id="ARBA00039057"/>
    </source>
</evidence>
<organism evidence="10 11">
    <name type="scientific">Apatococcus lobatus</name>
    <dbReference type="NCBI Taxonomy" id="904363"/>
    <lineage>
        <taxon>Eukaryota</taxon>
        <taxon>Viridiplantae</taxon>
        <taxon>Chlorophyta</taxon>
        <taxon>core chlorophytes</taxon>
        <taxon>Trebouxiophyceae</taxon>
        <taxon>Chlorellales</taxon>
        <taxon>Chlorellaceae</taxon>
        <taxon>Apatococcus</taxon>
    </lineage>
</organism>
<reference evidence="10 11" key="1">
    <citation type="journal article" date="2024" name="Nat. Commun.">
        <title>Phylogenomics reveals the evolutionary origins of lichenization in chlorophyte algae.</title>
        <authorList>
            <person name="Puginier C."/>
            <person name="Libourel C."/>
            <person name="Otte J."/>
            <person name="Skaloud P."/>
            <person name="Haon M."/>
            <person name="Grisel S."/>
            <person name="Petersen M."/>
            <person name="Berrin J.G."/>
            <person name="Delaux P.M."/>
            <person name="Dal Grande F."/>
            <person name="Keller J."/>
        </authorList>
    </citation>
    <scope>NUCLEOTIDE SEQUENCE [LARGE SCALE GENOMIC DNA]</scope>
    <source>
        <strain evidence="10 11">SAG 2145</strain>
    </source>
</reference>
<dbReference type="EC" id="1.1.1.219" evidence="5"/>
<dbReference type="InterPro" id="IPR001509">
    <property type="entry name" value="Epimerase_deHydtase"/>
</dbReference>
<keyword evidence="11" id="KW-1185">Reference proteome</keyword>
<dbReference type="PANTHER" id="PTHR10366:SF564">
    <property type="entry name" value="STEROL-4-ALPHA-CARBOXYLATE 3-DEHYDROGENASE, DECARBOXYLATING"/>
    <property type="match status" value="1"/>
</dbReference>
<dbReference type="SUPFAM" id="SSF51735">
    <property type="entry name" value="NAD(P)-binding Rossmann-fold domains"/>
    <property type="match status" value="1"/>
</dbReference>
<dbReference type="FunFam" id="3.40.50.720:FF:000085">
    <property type="entry name" value="Dihydroflavonol reductase"/>
    <property type="match status" value="1"/>
</dbReference>
<evidence type="ECO:0000313" key="11">
    <source>
        <dbReference type="Proteomes" id="UP001438707"/>
    </source>
</evidence>
<evidence type="ECO:0000256" key="3">
    <source>
        <dbReference type="ARBA" id="ARBA00023445"/>
    </source>
</evidence>
<keyword evidence="1" id="KW-0560">Oxidoreductase</keyword>
<comment type="catalytic activity">
    <reaction evidence="7">
        <text>(2S)-flavan-4-ol + NADP(+) = (2S)-flavanone + NADPH + H(+)</text>
        <dbReference type="Rhea" id="RHEA:11228"/>
        <dbReference type="ChEBI" id="CHEBI:15378"/>
        <dbReference type="ChEBI" id="CHEBI:15605"/>
        <dbReference type="ChEBI" id="CHEBI:15606"/>
        <dbReference type="ChEBI" id="CHEBI:57783"/>
        <dbReference type="ChEBI" id="CHEBI:58349"/>
        <dbReference type="EC" id="1.1.1.234"/>
    </reaction>
</comment>
<accession>A0AAW1REP1</accession>
<protein>
    <recommendedName>
        <fullName evidence="6">Flavanone 4-reductase</fullName>
        <ecNumber evidence="5">1.1.1.219</ecNumber>
        <ecNumber evidence="4">1.1.1.234</ecNumber>
    </recommendedName>
</protein>
<dbReference type="GO" id="GO:0009813">
    <property type="term" value="P:flavonoid biosynthetic process"/>
    <property type="evidence" value="ECO:0007669"/>
    <property type="project" value="UniProtKB-KW"/>
</dbReference>
<evidence type="ECO:0000256" key="2">
    <source>
        <dbReference type="ARBA" id="ARBA00023241"/>
    </source>
</evidence>
<evidence type="ECO:0000313" key="10">
    <source>
        <dbReference type="EMBL" id="KAK9832246.1"/>
    </source>
</evidence>
<comment type="catalytic activity">
    <reaction evidence="8">
        <text>a (2R,3S,4S)-leucoanthocyanidin + NADP(+) = a (2R,3R)-dihydroflavonol + NADPH + H(+)</text>
        <dbReference type="Rhea" id="RHEA:54444"/>
        <dbReference type="ChEBI" id="CHEBI:15378"/>
        <dbReference type="ChEBI" id="CHEBI:57783"/>
        <dbReference type="ChEBI" id="CHEBI:58349"/>
        <dbReference type="ChEBI" id="CHEBI:138176"/>
        <dbReference type="ChEBI" id="CHEBI:138188"/>
        <dbReference type="EC" id="1.1.1.219"/>
    </reaction>
</comment>
<dbReference type="Gene3D" id="3.40.50.720">
    <property type="entry name" value="NAD(P)-binding Rossmann-like Domain"/>
    <property type="match status" value="1"/>
</dbReference>
<evidence type="ECO:0000256" key="6">
    <source>
        <dbReference type="ARBA" id="ARBA00042087"/>
    </source>
</evidence>
<dbReference type="Proteomes" id="UP001438707">
    <property type="component" value="Unassembled WGS sequence"/>
</dbReference>
<evidence type="ECO:0000256" key="7">
    <source>
        <dbReference type="ARBA" id="ARBA00048870"/>
    </source>
</evidence>
<feature type="domain" description="NAD-dependent epimerase/dehydratase" evidence="9">
    <location>
        <begin position="9"/>
        <end position="246"/>
    </location>
</feature>
<keyword evidence="2" id="KW-0284">Flavonoid biosynthesis</keyword>
<dbReference type="InterPro" id="IPR050425">
    <property type="entry name" value="NAD(P)_dehydrat-like"/>
</dbReference>
<gene>
    <name evidence="10" type="ORF">WJX74_004118</name>
</gene>
<dbReference type="InterPro" id="IPR036291">
    <property type="entry name" value="NAD(P)-bd_dom_sf"/>
</dbReference>
<dbReference type="GO" id="GO:0045552">
    <property type="term" value="F:dihydroflavanol 4-reductase activity"/>
    <property type="evidence" value="ECO:0007669"/>
    <property type="project" value="UniProtKB-EC"/>
</dbReference>
<dbReference type="PANTHER" id="PTHR10366">
    <property type="entry name" value="NAD DEPENDENT EPIMERASE/DEHYDRATASE"/>
    <property type="match status" value="1"/>
</dbReference>
<proteinExistence type="inferred from homology"/>
<name>A0AAW1REP1_9CHLO</name>
<evidence type="ECO:0000256" key="4">
    <source>
        <dbReference type="ARBA" id="ARBA00039055"/>
    </source>
</evidence>
<evidence type="ECO:0000256" key="1">
    <source>
        <dbReference type="ARBA" id="ARBA00023002"/>
    </source>
</evidence>
<comment type="similarity">
    <text evidence="3">Belongs to the NAD(P)-dependent epimerase/dehydratase family. Dihydroflavonol-4-reductase subfamily.</text>
</comment>
<dbReference type="AlphaFoldDB" id="A0AAW1REP1"/>
<evidence type="ECO:0000259" key="9">
    <source>
        <dbReference type="Pfam" id="PF01370"/>
    </source>
</evidence>
<dbReference type="Pfam" id="PF01370">
    <property type="entry name" value="Epimerase"/>
    <property type="match status" value="1"/>
</dbReference>
<sequence length="328" mass="34709">MSSFSRATVCVTGGTGFVASELIKQLLEKGYAVKATVRDPQDGAKLQHLKALADGLPGSLSFHKADLLEDGAFNIILQDCSYLFHTASPFFIESNDPQKDLVDPAVKGTENVMRSVAKASGVKRIVLTSSVAAMRGGAGAPQNGSMYTEEDWNETSTIDNGEAYHLSKTLAEKAAWRAAKESGLDLVTICPNFVLGPVLSRRTSGTSIGYMKGYLEGSGSLGNSANCDVRDVARAHVLAAELPSANGRYLISEPAAIPTAKQASEWLQAAFPSLQLGAGDDSNDTKPKFDNSKAAKQLGLQLTSHRSTLVDMAATLMSLGIATPKIKQ</sequence>